<dbReference type="PANTHER" id="PTHR24559:SF444">
    <property type="entry name" value="REVERSE TRANSCRIPTASE DOMAIN-CONTAINING PROTEIN"/>
    <property type="match status" value="1"/>
</dbReference>
<proteinExistence type="predicted"/>
<dbReference type="EMBL" id="JBJUIK010000009">
    <property type="protein sequence ID" value="KAL3518677.1"/>
    <property type="molecule type" value="Genomic_DNA"/>
</dbReference>
<dbReference type="CDD" id="cd01647">
    <property type="entry name" value="RT_LTR"/>
    <property type="match status" value="1"/>
</dbReference>
<dbReference type="AlphaFoldDB" id="A0ABD2ZJQ2"/>
<dbReference type="Gene3D" id="3.30.70.270">
    <property type="match status" value="1"/>
</dbReference>
<dbReference type="InterPro" id="IPR043502">
    <property type="entry name" value="DNA/RNA_pol_sf"/>
</dbReference>
<keyword evidence="3" id="KW-1185">Reference proteome</keyword>
<sequence length="277" mass="32485">MPCIPRKIIEHKLGVDPACKPVKQRKRLFDPGRSLIIETEVDKLLIARLIREVLYPTWLCNPVHVTKPDSSWQMCQDFTNLNKACPKDSYPYPRIDTVVDSFVGFYILHFLDAFKVYHQIYMARKDEEKTSFITDRSTYYYSTMSFGFKNTGATYQRLVNKTFKSRIGRNMEVYIDDMVVKSRTYEEILEDLRETFETLRSIQMRLNPKKYTFGVPSKKFLGFIVSHRRIEANPEKVQAIINMKTPTSVKEVQRLTGRMAALNRFLSKSAERGLLFF</sequence>
<dbReference type="Pfam" id="PF00078">
    <property type="entry name" value="RVT_1"/>
    <property type="match status" value="1"/>
</dbReference>
<name>A0ABD2ZJQ2_9GENT</name>
<organism evidence="2 3">
    <name type="scientific">Cinchona calisaya</name>
    <dbReference type="NCBI Taxonomy" id="153742"/>
    <lineage>
        <taxon>Eukaryota</taxon>
        <taxon>Viridiplantae</taxon>
        <taxon>Streptophyta</taxon>
        <taxon>Embryophyta</taxon>
        <taxon>Tracheophyta</taxon>
        <taxon>Spermatophyta</taxon>
        <taxon>Magnoliopsida</taxon>
        <taxon>eudicotyledons</taxon>
        <taxon>Gunneridae</taxon>
        <taxon>Pentapetalae</taxon>
        <taxon>asterids</taxon>
        <taxon>lamiids</taxon>
        <taxon>Gentianales</taxon>
        <taxon>Rubiaceae</taxon>
        <taxon>Cinchonoideae</taxon>
        <taxon>Cinchoneae</taxon>
        <taxon>Cinchona</taxon>
    </lineage>
</organism>
<evidence type="ECO:0000313" key="3">
    <source>
        <dbReference type="Proteomes" id="UP001630127"/>
    </source>
</evidence>
<dbReference type="Proteomes" id="UP001630127">
    <property type="component" value="Unassembled WGS sequence"/>
</dbReference>
<accession>A0ABD2ZJQ2</accession>
<reference evidence="2 3" key="1">
    <citation type="submission" date="2024-11" db="EMBL/GenBank/DDBJ databases">
        <title>A near-complete genome assembly of Cinchona calisaya.</title>
        <authorList>
            <person name="Lian D.C."/>
            <person name="Zhao X.W."/>
            <person name="Wei L."/>
        </authorList>
    </citation>
    <scope>NUCLEOTIDE SEQUENCE [LARGE SCALE GENOMIC DNA]</scope>
    <source>
        <tissue evidence="2">Nenye</tissue>
    </source>
</reference>
<evidence type="ECO:0000313" key="2">
    <source>
        <dbReference type="EMBL" id="KAL3518677.1"/>
    </source>
</evidence>
<evidence type="ECO:0000259" key="1">
    <source>
        <dbReference type="Pfam" id="PF00078"/>
    </source>
</evidence>
<dbReference type="InterPro" id="IPR043128">
    <property type="entry name" value="Rev_trsase/Diguanyl_cyclase"/>
</dbReference>
<dbReference type="InterPro" id="IPR000477">
    <property type="entry name" value="RT_dom"/>
</dbReference>
<dbReference type="SUPFAM" id="SSF56672">
    <property type="entry name" value="DNA/RNA polymerases"/>
    <property type="match status" value="1"/>
</dbReference>
<comment type="caution">
    <text evidence="2">The sequence shown here is derived from an EMBL/GenBank/DDBJ whole genome shotgun (WGS) entry which is preliminary data.</text>
</comment>
<protein>
    <recommendedName>
        <fullName evidence="1">Reverse transcriptase domain-containing protein</fullName>
    </recommendedName>
</protein>
<gene>
    <name evidence="2" type="ORF">ACH5RR_021266</name>
</gene>
<dbReference type="PANTHER" id="PTHR24559">
    <property type="entry name" value="TRANSPOSON TY3-I GAG-POL POLYPROTEIN"/>
    <property type="match status" value="1"/>
</dbReference>
<dbReference type="Gene3D" id="3.10.10.10">
    <property type="entry name" value="HIV Type 1 Reverse Transcriptase, subunit A, domain 1"/>
    <property type="match status" value="1"/>
</dbReference>
<dbReference type="InterPro" id="IPR053134">
    <property type="entry name" value="RNA-dir_DNA_polymerase"/>
</dbReference>
<feature type="domain" description="Reverse transcriptase" evidence="1">
    <location>
        <begin position="66"/>
        <end position="225"/>
    </location>
</feature>